<dbReference type="SUPFAM" id="SSF48726">
    <property type="entry name" value="Immunoglobulin"/>
    <property type="match status" value="2"/>
</dbReference>
<keyword evidence="2" id="KW-1185">Reference proteome</keyword>
<evidence type="ECO:0000313" key="2">
    <source>
        <dbReference type="Proteomes" id="UP000261580"/>
    </source>
</evidence>
<dbReference type="Bgee" id="ENSNBRG00000006184">
    <property type="expression patterns" value="Expressed in mesonephros and 1 other cell type or tissue"/>
</dbReference>
<dbReference type="GeneTree" id="ENSGT01030000235092"/>
<reference evidence="1" key="1">
    <citation type="submission" date="2025-08" db="UniProtKB">
        <authorList>
            <consortium name="Ensembl"/>
        </authorList>
    </citation>
    <scope>IDENTIFICATION</scope>
</reference>
<name>A0A3Q4GGB6_NEOBR</name>
<reference evidence="1" key="2">
    <citation type="submission" date="2025-09" db="UniProtKB">
        <authorList>
            <consortium name="Ensembl"/>
        </authorList>
    </citation>
    <scope>IDENTIFICATION</scope>
</reference>
<dbReference type="PANTHER" id="PTHR46484">
    <property type="entry name" value="SI:CH211-171H4.5-RELATED"/>
    <property type="match status" value="1"/>
</dbReference>
<dbReference type="Proteomes" id="UP000261580">
    <property type="component" value="Unassembled WGS sequence"/>
</dbReference>
<organism evidence="1 2">
    <name type="scientific">Neolamprologus brichardi</name>
    <name type="common">Fairy cichlid</name>
    <name type="synonym">Lamprologus brichardi</name>
    <dbReference type="NCBI Taxonomy" id="32507"/>
    <lineage>
        <taxon>Eukaryota</taxon>
        <taxon>Metazoa</taxon>
        <taxon>Chordata</taxon>
        <taxon>Craniata</taxon>
        <taxon>Vertebrata</taxon>
        <taxon>Euteleostomi</taxon>
        <taxon>Actinopterygii</taxon>
        <taxon>Neopterygii</taxon>
        <taxon>Teleostei</taxon>
        <taxon>Neoteleostei</taxon>
        <taxon>Acanthomorphata</taxon>
        <taxon>Ovalentaria</taxon>
        <taxon>Cichlomorphae</taxon>
        <taxon>Cichliformes</taxon>
        <taxon>Cichlidae</taxon>
        <taxon>African cichlids</taxon>
        <taxon>Pseudocrenilabrinae</taxon>
        <taxon>Lamprologini</taxon>
        <taxon>Neolamprologus</taxon>
    </lineage>
</organism>
<dbReference type="Ensembl" id="ENSNBRT00000008173.1">
    <property type="protein sequence ID" value="ENSNBRP00000007951.1"/>
    <property type="gene ID" value="ENSNBRG00000006184.1"/>
</dbReference>
<dbReference type="Gene3D" id="2.60.40.10">
    <property type="entry name" value="Immunoglobulins"/>
    <property type="match status" value="2"/>
</dbReference>
<dbReference type="STRING" id="32507.ENSNBRP00000007951"/>
<evidence type="ECO:0008006" key="3">
    <source>
        <dbReference type="Google" id="ProtNLM"/>
    </source>
</evidence>
<evidence type="ECO:0000313" key="1">
    <source>
        <dbReference type="Ensembl" id="ENSNBRP00000007951.1"/>
    </source>
</evidence>
<protein>
    <recommendedName>
        <fullName evidence="3">Ig-like domain-containing protein</fullName>
    </recommendedName>
</protein>
<dbReference type="InterPro" id="IPR013783">
    <property type="entry name" value="Ig-like_fold"/>
</dbReference>
<dbReference type="PANTHER" id="PTHR46484:SF1">
    <property type="entry name" value="SCHWANN CELL MYELIN PROTEIN-RELATED"/>
    <property type="match status" value="1"/>
</dbReference>
<dbReference type="OMA" id="KWRTHAF"/>
<dbReference type="InterPro" id="IPR036179">
    <property type="entry name" value="Ig-like_dom_sf"/>
</dbReference>
<proteinExistence type="predicted"/>
<accession>A0A3Q4GGB6</accession>
<sequence>TNLCALFMITYPWDFSSSAWQVTMPRNIKGLLGSCLVIPCSYDYYQYPPTRPDRVVWYQYVRRGYPIVYDYWNWNDVLDIFKGRTRVYTSSHHRTCSLLIDPVTLADHSQKLYPWVDPENVGWRTYPFYDTTVTVEVVGTADPPVIEIFGNMVVGQSVTVQCSVYHTCPTYPPSLRLNIPLQNERLTHSRGALWRTVSILTFTASANDDGRSLICYARFAGGQTRRATITLRVKRAGPSVWRGVGSALWFGNGGV</sequence>
<dbReference type="AlphaFoldDB" id="A0A3Q4GGB6"/>